<gene>
    <name evidence="1" type="ORF">Phi18:3_gp100</name>
</gene>
<reference evidence="2" key="2">
    <citation type="submission" date="2013-03" db="EMBL/GenBank/DDBJ databases">
        <title>The Cellulophaga phages: a novel, diverse, and globally ubiquitous model system.</title>
        <authorList>
            <person name="Holmfeldt K."/>
            <person name="Solonenko N."/>
            <person name="Shah M."/>
            <person name="Corrier K."/>
            <person name="Riemann L."/>
            <person name="VerBerkmoes N.C."/>
            <person name="Sullivan M.B."/>
        </authorList>
    </citation>
    <scope>NUCLEOTIDE SEQUENCE [LARGE SCALE GENOMIC DNA]</scope>
</reference>
<evidence type="ECO:0000313" key="2">
    <source>
        <dbReference type="Proteomes" id="UP000014728"/>
    </source>
</evidence>
<organism evidence="1 2">
    <name type="scientific">Cellulophaga phage phi18:3</name>
    <dbReference type="NCBI Taxonomy" id="1327983"/>
    <lineage>
        <taxon>Viruses</taxon>
        <taxon>Duplodnaviria</taxon>
        <taxon>Heunggongvirae</taxon>
        <taxon>Uroviricota</taxon>
        <taxon>Caudoviricetes</taxon>
        <taxon>Pachyviridae</taxon>
        <taxon>Baltivirus</taxon>
        <taxon>Baltivirus phi18tres</taxon>
    </lineage>
</organism>
<dbReference type="InterPro" id="IPR029052">
    <property type="entry name" value="Metallo-depent_PP-like"/>
</dbReference>
<accession>S0A2B9</accession>
<dbReference type="KEGG" id="vg:16797157"/>
<dbReference type="OrthoDB" id="10253at10239"/>
<dbReference type="Proteomes" id="UP000014728">
    <property type="component" value="Segment"/>
</dbReference>
<evidence type="ECO:0000313" key="1">
    <source>
        <dbReference type="EMBL" id="AGO48612.1"/>
    </source>
</evidence>
<dbReference type="EMBL" id="KC821620">
    <property type="protein sequence ID" value="AGO48612.1"/>
    <property type="molecule type" value="Genomic_DNA"/>
</dbReference>
<sequence>MKIRKKLKKEEAELLGFDPKPNMKGRNQAEYYIEEDDWDKILKIREGGIIDTKEKAKPKKNSLKQKEQRKGLESRGENVVINWSNRTIITDLGEYGNYVCGFDRHSLIQRKYVYSHGNETAAIVAMEFDFIHTKAVYIYARIHGFSKASPGQTDLEFELGLDVDLAVEENIQTLKRRVYKKTQKREWEETVKAASNWWNFENTSLESIRAMISEFQIEKPEKVKIQKISDLDYAFSAIIGISDAHYLKLCYDHLGRVVYDREIAKKRIKDHVKSLANEVARYGNPENFFVFVGNDNIHVDGMHQSTTKLTGQHQATDGLWRLEFKNYLKLQIEIINFYKQLAKVVLIPVKGNHDYETSIAIQSFLEIYYEDDEDVEVVVCHDARAYYQYGKVCIVATHGDELGSVATLERESHKMILGEAKLQGINIQEVEHFLLIHGHEHVGSYRDLNGNVQRIGLPSLSGTDDWWHKEKGYVGRQPESNTIIVDPDKGRKSILYA</sequence>
<dbReference type="SUPFAM" id="SSF56300">
    <property type="entry name" value="Metallo-dependent phosphatases"/>
    <property type="match status" value="1"/>
</dbReference>
<protein>
    <submittedName>
        <fullName evidence="1">Uncharacterized protein</fullName>
    </submittedName>
</protein>
<name>S0A2B9_9CAUD</name>
<proteinExistence type="predicted"/>
<reference evidence="1 2" key="1">
    <citation type="journal article" date="2013" name="Proc. Natl. Acad. Sci. U.S.A.">
        <title>Twelve previously unknown phage genera are ubiquitous in global oceans.</title>
        <authorList>
            <person name="Holmfeldt K."/>
            <person name="Solonenko N."/>
            <person name="Shah M."/>
            <person name="Corrier K."/>
            <person name="Riemann L."/>
            <person name="Verberkmoes N.C."/>
            <person name="Sullivan M.B."/>
        </authorList>
    </citation>
    <scope>NUCLEOTIDE SEQUENCE [LARGE SCALE GENOMIC DNA]</scope>
    <source>
        <strain evidence="1">Phi18:3</strain>
    </source>
</reference>
<keyword evidence="2" id="KW-1185">Reference proteome</keyword>
<dbReference type="GeneID" id="16797157"/>
<dbReference type="RefSeq" id="YP_008241293.1">
    <property type="nucleotide sequence ID" value="NC_021794.1"/>
</dbReference>